<evidence type="ECO:0000259" key="8">
    <source>
        <dbReference type="PROSITE" id="PS51323"/>
    </source>
</evidence>
<evidence type="ECO:0000256" key="6">
    <source>
        <dbReference type="ARBA" id="ARBA00023319"/>
    </source>
</evidence>
<keyword evidence="4" id="KW-1015">Disulfide bond</keyword>
<gene>
    <name evidence="10" type="ORF">NXF25_006756</name>
</gene>
<evidence type="ECO:0000256" key="5">
    <source>
        <dbReference type="ARBA" id="ARBA00023180"/>
    </source>
</evidence>
<keyword evidence="5" id="KW-0325">Glycoprotein</keyword>
<dbReference type="Proteomes" id="UP001474421">
    <property type="component" value="Unassembled WGS sequence"/>
</dbReference>
<dbReference type="InterPro" id="IPR013783">
    <property type="entry name" value="Ig-like_fold"/>
</dbReference>
<dbReference type="CDD" id="cd00104">
    <property type="entry name" value="KAZAL_FS"/>
    <property type="match status" value="1"/>
</dbReference>
<evidence type="ECO:0000256" key="2">
    <source>
        <dbReference type="ARBA" id="ARBA00022525"/>
    </source>
</evidence>
<dbReference type="SUPFAM" id="SSF48726">
    <property type="entry name" value="Immunoglobulin"/>
    <property type="match status" value="1"/>
</dbReference>
<feature type="domain" description="Ig-like" evidence="7">
    <location>
        <begin position="232"/>
        <end position="336"/>
    </location>
</feature>
<accession>A0AAW1C2I7</accession>
<protein>
    <submittedName>
        <fullName evidence="10">Insulin-like growth factor-binding protein-like 1</fullName>
    </submittedName>
</protein>
<dbReference type="InterPro" id="IPR036058">
    <property type="entry name" value="Kazal_dom_sf"/>
</dbReference>
<dbReference type="Gene3D" id="2.60.40.10">
    <property type="entry name" value="Immunoglobulins"/>
    <property type="match status" value="1"/>
</dbReference>
<dbReference type="SUPFAM" id="SSF57184">
    <property type="entry name" value="Growth factor receptor domain"/>
    <property type="match status" value="1"/>
</dbReference>
<evidence type="ECO:0000259" key="7">
    <source>
        <dbReference type="PROSITE" id="PS50835"/>
    </source>
</evidence>
<keyword evidence="3" id="KW-0732">Signal</keyword>
<comment type="caution">
    <text evidence="10">The sequence shown here is derived from an EMBL/GenBank/DDBJ whole genome shotgun (WGS) entry which is preliminary data.</text>
</comment>
<reference evidence="10 11" key="1">
    <citation type="journal article" date="2024" name="Proc. Natl. Acad. Sci. U.S.A.">
        <title>The genetic regulatory architecture and epigenomic basis for age-related changes in rattlesnake venom.</title>
        <authorList>
            <person name="Hogan M.P."/>
            <person name="Holding M.L."/>
            <person name="Nystrom G.S."/>
            <person name="Colston T.J."/>
            <person name="Bartlett D.A."/>
            <person name="Mason A.J."/>
            <person name="Ellsworth S.A."/>
            <person name="Rautsaw R.M."/>
            <person name="Lawrence K.C."/>
            <person name="Strickland J.L."/>
            <person name="He B."/>
            <person name="Fraser P."/>
            <person name="Margres M.J."/>
            <person name="Gilbert D.M."/>
            <person name="Gibbs H.L."/>
            <person name="Parkinson C.L."/>
            <person name="Rokyta D.R."/>
        </authorList>
    </citation>
    <scope>NUCLEOTIDE SEQUENCE [LARGE SCALE GENOMIC DNA]</scope>
    <source>
        <strain evidence="10">DRR0105</strain>
    </source>
</reference>
<dbReference type="SMART" id="SM00280">
    <property type="entry name" value="KAZAL"/>
    <property type="match status" value="1"/>
</dbReference>
<dbReference type="PANTHER" id="PTHR14186">
    <property type="entry name" value="INSULIN-LIKE GROWTH FACTOR BINDING PROTEIN-RELATED"/>
    <property type="match status" value="1"/>
</dbReference>
<organism evidence="10 11">
    <name type="scientific">Crotalus adamanteus</name>
    <name type="common">Eastern diamondback rattlesnake</name>
    <dbReference type="NCBI Taxonomy" id="8729"/>
    <lineage>
        <taxon>Eukaryota</taxon>
        <taxon>Metazoa</taxon>
        <taxon>Chordata</taxon>
        <taxon>Craniata</taxon>
        <taxon>Vertebrata</taxon>
        <taxon>Euteleostomi</taxon>
        <taxon>Lepidosauria</taxon>
        <taxon>Squamata</taxon>
        <taxon>Bifurcata</taxon>
        <taxon>Unidentata</taxon>
        <taxon>Episquamata</taxon>
        <taxon>Toxicofera</taxon>
        <taxon>Serpentes</taxon>
        <taxon>Colubroidea</taxon>
        <taxon>Viperidae</taxon>
        <taxon>Crotalinae</taxon>
        <taxon>Crotalus</taxon>
    </lineage>
</organism>
<dbReference type="GO" id="GO:0005520">
    <property type="term" value="F:insulin-like growth factor binding"/>
    <property type="evidence" value="ECO:0007669"/>
    <property type="project" value="InterPro"/>
</dbReference>
<name>A0AAW1C2I7_CROAD</name>
<dbReference type="InterPro" id="IPR011390">
    <property type="entry name" value="IGFBP_rP_mac25"/>
</dbReference>
<evidence type="ECO:0000256" key="3">
    <source>
        <dbReference type="ARBA" id="ARBA00022729"/>
    </source>
</evidence>
<dbReference type="Gene3D" id="3.30.60.30">
    <property type="match status" value="1"/>
</dbReference>
<dbReference type="InterPro" id="IPR036179">
    <property type="entry name" value="Ig-like_dom_sf"/>
</dbReference>
<dbReference type="InterPro" id="IPR009030">
    <property type="entry name" value="Growth_fac_rcpt_cys_sf"/>
</dbReference>
<feature type="domain" description="IGFBP N-terminal" evidence="8">
    <location>
        <begin position="106"/>
        <end position="186"/>
    </location>
</feature>
<dbReference type="EMBL" id="JAOTOJ010000002">
    <property type="protein sequence ID" value="KAK9407982.1"/>
    <property type="molecule type" value="Genomic_DNA"/>
</dbReference>
<dbReference type="InterPro" id="IPR002350">
    <property type="entry name" value="Kazal_dom"/>
</dbReference>
<dbReference type="AlphaFoldDB" id="A0AAW1C2I7"/>
<proteinExistence type="predicted"/>
<sequence>MLLTMQLWTLSFHSPQELRTSVPPSVTRSSALDQLLHVGSAGRLEGRGRGRLGGFLVALPPRSPQTVASAPVVAAAFPAPLGSRSMTARGWAPWLSLALCWALASTGSACAPCQPELCALVQCAVPELTARDECGCCERCLSAEGERCGGTRGARCGPGLVCVSQRQAGAAPEADAEEGTGHCVCKEDGAVCGSDGRSYSSVCSLHLHSWRALLDGRERVRKAHDGECKLAPAIVVPPKTIHNVTGAQVYLSCEVKAVPTPIITWKKVTESPKGVKLLEELPGDRVNMAVQVRGGPSKHESTGWVLINPLTKDDEGIYQCHAANMHQKTQSSKETSSSGIGIEHNLEANELVNAFLLSED</sequence>
<dbReference type="SMART" id="SM00121">
    <property type="entry name" value="IB"/>
    <property type="match status" value="1"/>
</dbReference>
<comment type="subcellular location">
    <subcellularLocation>
        <location evidence="1">Secreted</location>
    </subcellularLocation>
</comment>
<dbReference type="PANTHER" id="PTHR14186:SF16">
    <property type="entry name" value="INSULIN-LIKE GROWTH FACTOR-BINDING PROTEIN-LIKE 1"/>
    <property type="match status" value="1"/>
</dbReference>
<keyword evidence="2" id="KW-0964">Secreted</keyword>
<evidence type="ECO:0000259" key="9">
    <source>
        <dbReference type="PROSITE" id="PS51465"/>
    </source>
</evidence>
<evidence type="ECO:0000256" key="1">
    <source>
        <dbReference type="ARBA" id="ARBA00004613"/>
    </source>
</evidence>
<dbReference type="CDD" id="cd00096">
    <property type="entry name" value="Ig"/>
    <property type="match status" value="1"/>
</dbReference>
<dbReference type="SMART" id="SM00409">
    <property type="entry name" value="IG"/>
    <property type="match status" value="1"/>
</dbReference>
<dbReference type="GO" id="GO:0005615">
    <property type="term" value="C:extracellular space"/>
    <property type="evidence" value="ECO:0007669"/>
    <property type="project" value="TreeGrafter"/>
</dbReference>
<keyword evidence="6" id="KW-0393">Immunoglobulin domain</keyword>
<dbReference type="Pfam" id="PF07648">
    <property type="entry name" value="Kazal_2"/>
    <property type="match status" value="1"/>
</dbReference>
<keyword evidence="11" id="KW-1185">Reference proteome</keyword>
<dbReference type="PROSITE" id="PS51465">
    <property type="entry name" value="KAZAL_2"/>
    <property type="match status" value="1"/>
</dbReference>
<dbReference type="Pfam" id="PF13927">
    <property type="entry name" value="Ig_3"/>
    <property type="match status" value="1"/>
</dbReference>
<evidence type="ECO:0000313" key="11">
    <source>
        <dbReference type="Proteomes" id="UP001474421"/>
    </source>
</evidence>
<dbReference type="Pfam" id="PF00219">
    <property type="entry name" value="IGFBP"/>
    <property type="match status" value="1"/>
</dbReference>
<dbReference type="SMART" id="SM00408">
    <property type="entry name" value="IGc2"/>
    <property type="match status" value="1"/>
</dbReference>
<dbReference type="SUPFAM" id="SSF100895">
    <property type="entry name" value="Kazal-type serine protease inhibitors"/>
    <property type="match status" value="1"/>
</dbReference>
<dbReference type="FunFam" id="2.60.40.10:FF:000763">
    <property type="entry name" value="Insulin-like growth factor binding protein 7"/>
    <property type="match status" value="1"/>
</dbReference>
<evidence type="ECO:0000256" key="4">
    <source>
        <dbReference type="ARBA" id="ARBA00023157"/>
    </source>
</evidence>
<dbReference type="GO" id="GO:0009966">
    <property type="term" value="P:regulation of signal transduction"/>
    <property type="evidence" value="ECO:0007669"/>
    <property type="project" value="TreeGrafter"/>
</dbReference>
<dbReference type="InterPro" id="IPR003599">
    <property type="entry name" value="Ig_sub"/>
</dbReference>
<dbReference type="InterPro" id="IPR000867">
    <property type="entry name" value="IGFBP-like"/>
</dbReference>
<evidence type="ECO:0000313" key="10">
    <source>
        <dbReference type="EMBL" id="KAK9407982.1"/>
    </source>
</evidence>
<dbReference type="Gene3D" id="4.10.40.20">
    <property type="match status" value="1"/>
</dbReference>
<dbReference type="GO" id="GO:0001558">
    <property type="term" value="P:regulation of cell growth"/>
    <property type="evidence" value="ECO:0007669"/>
    <property type="project" value="InterPro"/>
</dbReference>
<dbReference type="PROSITE" id="PS50835">
    <property type="entry name" value="IG_LIKE"/>
    <property type="match status" value="1"/>
</dbReference>
<dbReference type="InterPro" id="IPR007110">
    <property type="entry name" value="Ig-like_dom"/>
</dbReference>
<feature type="domain" description="Kazal-like" evidence="9">
    <location>
        <begin position="191"/>
        <end position="230"/>
    </location>
</feature>
<dbReference type="InterPro" id="IPR003598">
    <property type="entry name" value="Ig_sub2"/>
</dbReference>
<dbReference type="PROSITE" id="PS51323">
    <property type="entry name" value="IGFBP_N_2"/>
    <property type="match status" value="1"/>
</dbReference>